<dbReference type="AlphaFoldDB" id="A0AAN0M9K3"/>
<dbReference type="Proteomes" id="UP001470809">
    <property type="component" value="Chromosome"/>
</dbReference>
<proteinExistence type="predicted"/>
<reference evidence="2" key="2">
    <citation type="submission" date="2024-08" db="EMBL/GenBank/DDBJ databases">
        <title>Phylogenomic analyses of a clade within the roseobacter group suggest taxonomic reassignments of species of the genera Aestuariivita, Citreicella, Loktanella, Nautella, Pelagibaca, Ruegeria, Thalassobius, Thiobacimonas and Tropicibacter, and the proposal o.</title>
        <authorList>
            <person name="Jeon C.O."/>
        </authorList>
    </citation>
    <scope>NUCLEOTIDE SEQUENCE [LARGE SCALE GENOMIC DNA]</scope>
    <source>
        <strain evidence="2">SS1-5</strain>
    </source>
</reference>
<reference evidence="1 2" key="1">
    <citation type="submission" date="2024-04" db="EMBL/GenBank/DDBJ databases">
        <title>Phylogenomic analyses of a clade within the roseobacter group suggest taxonomic reassignments of species of the genera Aestuariivita, Citreicella, Loktanella, Nautella, Pelagibaca, Ruegeria, Thalassobius, Thiobacimonas and Tropicibacter, and the proposal o.</title>
        <authorList>
            <person name="Jeon C.O."/>
        </authorList>
    </citation>
    <scope>NUCLEOTIDE SEQUENCE [LARGE SCALE GENOMIC DNA]</scope>
    <source>
        <strain evidence="1 2">SS1-5</strain>
    </source>
</reference>
<protein>
    <submittedName>
        <fullName evidence="1">Uncharacterized protein</fullName>
    </submittedName>
</protein>
<gene>
    <name evidence="1" type="ORF">AABB31_19935</name>
</gene>
<evidence type="ECO:0000313" key="1">
    <source>
        <dbReference type="EMBL" id="WZU67195.1"/>
    </source>
</evidence>
<keyword evidence="2" id="KW-1185">Reference proteome</keyword>
<name>A0AAN0M9K3_9RHOB</name>
<dbReference type="EMBL" id="CP151767">
    <property type="protein sequence ID" value="WZU67195.1"/>
    <property type="molecule type" value="Genomic_DNA"/>
</dbReference>
<accession>A0AAN0M9K3</accession>
<sequence length="68" mass="7529">MADAGEDPLCQVSIIDLDRGVRVHHLTIDGPASEIYDVCALPGIRRPLVLDPENDLVNTTFRPSRFNI</sequence>
<evidence type="ECO:0000313" key="2">
    <source>
        <dbReference type="Proteomes" id="UP001470809"/>
    </source>
</evidence>
<organism evidence="1 2">
    <name type="scientific">Yoonia rhodophyticola</name>
    <dbReference type="NCBI Taxonomy" id="3137370"/>
    <lineage>
        <taxon>Bacteria</taxon>
        <taxon>Pseudomonadati</taxon>
        <taxon>Pseudomonadota</taxon>
        <taxon>Alphaproteobacteria</taxon>
        <taxon>Rhodobacterales</taxon>
        <taxon>Paracoccaceae</taxon>
        <taxon>Yoonia</taxon>
    </lineage>
</organism>